<feature type="compositionally biased region" description="Polar residues" evidence="5">
    <location>
        <begin position="346"/>
        <end position="361"/>
    </location>
</feature>
<organism evidence="7 8">
    <name type="scientific">Hipposideros armiger</name>
    <name type="common">Great Himalayan leaf-nosed bat</name>
    <dbReference type="NCBI Taxonomy" id="186990"/>
    <lineage>
        <taxon>Eukaryota</taxon>
        <taxon>Metazoa</taxon>
        <taxon>Chordata</taxon>
        <taxon>Craniata</taxon>
        <taxon>Vertebrata</taxon>
        <taxon>Euteleostomi</taxon>
        <taxon>Mammalia</taxon>
        <taxon>Eutheria</taxon>
        <taxon>Laurasiatheria</taxon>
        <taxon>Chiroptera</taxon>
        <taxon>Yinpterochiroptera</taxon>
        <taxon>Rhinolophoidea</taxon>
        <taxon>Hipposideridae</taxon>
        <taxon>Hipposideros</taxon>
    </lineage>
</organism>
<feature type="compositionally biased region" description="Acidic residues" evidence="5">
    <location>
        <begin position="383"/>
        <end position="396"/>
    </location>
</feature>
<sequence>MALPESQDHWCKEDIVQLLECMENNLPSNDSHTFKTTQSQMAWEKVAFKDYSGEMCKLKWLEISYSLRKIRTLKELVLEAKERVKNSYKRKKRKKHPDLPKKPLTSYLRFFKEKRLQCSQKHPELNNQELTKVLSKEYKALPEQMKLKYIQDFQKEKQEFEEKLAQFRKDHPDVVQNSKKSVISKRSPPKAQKKFQGNVREVKSPPENYLSEKMEFSGEPKKPPMNEYHKFYQDLWSSQELQDLPLRERMVEIGRRWQRVPQSQKGQYKKQAEELQAQYKVDLAHWLRSLSPEEYAVYRERTYTKRENMNMNGGPHPKIRRTDLQAPSARSLQEGLGQEQGLQAPETESSEAIGSHSHFSQGSEEDKEDGGKVEGRSSLDSCNGDEDEESEPEDGGSDSSSPGDTYDSDSD</sequence>
<dbReference type="GeneID" id="109374036"/>
<name>A0A8B7Q546_HIPAR</name>
<dbReference type="GO" id="GO:0003677">
    <property type="term" value="F:DNA binding"/>
    <property type="evidence" value="ECO:0007669"/>
    <property type="project" value="UniProtKB-UniRule"/>
</dbReference>
<dbReference type="Gene3D" id="1.10.30.10">
    <property type="entry name" value="High mobility group box domain"/>
    <property type="match status" value="2"/>
</dbReference>
<feature type="region of interest" description="Disordered" evidence="5">
    <location>
        <begin position="171"/>
        <end position="203"/>
    </location>
</feature>
<keyword evidence="3 4" id="KW-0539">Nucleus</keyword>
<feature type="domain" description="HMG box" evidence="6">
    <location>
        <begin position="221"/>
        <end position="287"/>
    </location>
</feature>
<dbReference type="PANTHER" id="PTHR46318:SF1">
    <property type="entry name" value="UPSTREAM-BINDING FACTOR 1-LIKE PROTEIN 1-RELATED"/>
    <property type="match status" value="1"/>
</dbReference>
<evidence type="ECO:0000313" key="7">
    <source>
        <dbReference type="Proteomes" id="UP000694851"/>
    </source>
</evidence>
<proteinExistence type="predicted"/>
<dbReference type="Pfam" id="PF00505">
    <property type="entry name" value="HMG_box"/>
    <property type="match status" value="1"/>
</dbReference>
<feature type="compositionally biased region" description="Low complexity" evidence="5">
    <location>
        <begin position="332"/>
        <end position="343"/>
    </location>
</feature>
<dbReference type="GO" id="GO:0005634">
    <property type="term" value="C:nucleus"/>
    <property type="evidence" value="ECO:0007669"/>
    <property type="project" value="UniProtKB-SubCell"/>
</dbReference>
<dbReference type="CDD" id="cd22003">
    <property type="entry name" value="HMG-box_UBF1_rpt6-like"/>
    <property type="match status" value="1"/>
</dbReference>
<dbReference type="OrthoDB" id="1919336at2759"/>
<dbReference type="RefSeq" id="XP_019483845.1">
    <property type="nucleotide sequence ID" value="XM_019628300.1"/>
</dbReference>
<dbReference type="CTD" id="642623"/>
<feature type="domain" description="HMG box" evidence="6">
    <location>
        <begin position="100"/>
        <end position="168"/>
    </location>
</feature>
<dbReference type="KEGG" id="hai:109374036"/>
<feature type="region of interest" description="Disordered" evidence="5">
    <location>
        <begin position="306"/>
        <end position="411"/>
    </location>
</feature>
<gene>
    <name evidence="8" type="primary">UBTFL1</name>
</gene>
<dbReference type="InterPro" id="IPR051762">
    <property type="entry name" value="UBF1"/>
</dbReference>
<keyword evidence="7" id="KW-1185">Reference proteome</keyword>
<dbReference type="InterPro" id="IPR009071">
    <property type="entry name" value="HMG_box_dom"/>
</dbReference>
<evidence type="ECO:0000313" key="8">
    <source>
        <dbReference type="RefSeq" id="XP_019483845.1"/>
    </source>
</evidence>
<feature type="DNA-binding region" description="HMG box" evidence="4">
    <location>
        <begin position="221"/>
        <end position="287"/>
    </location>
</feature>
<evidence type="ECO:0000256" key="4">
    <source>
        <dbReference type="PROSITE-ProRule" id="PRU00267"/>
    </source>
</evidence>
<reference evidence="8" key="1">
    <citation type="submission" date="2025-08" db="UniProtKB">
        <authorList>
            <consortium name="RefSeq"/>
        </authorList>
    </citation>
    <scope>IDENTIFICATION</scope>
    <source>
        <tissue evidence="8">Muscle</tissue>
    </source>
</reference>
<dbReference type="SUPFAM" id="SSF47095">
    <property type="entry name" value="HMG-box"/>
    <property type="match status" value="2"/>
</dbReference>
<dbReference type="Proteomes" id="UP000694851">
    <property type="component" value="Unplaced"/>
</dbReference>
<feature type="DNA-binding region" description="HMG box" evidence="4">
    <location>
        <begin position="100"/>
        <end position="168"/>
    </location>
</feature>
<evidence type="ECO:0000256" key="5">
    <source>
        <dbReference type="SAM" id="MobiDB-lite"/>
    </source>
</evidence>
<protein>
    <submittedName>
        <fullName evidence="8">Upstream-binding factor 1-like protein 1</fullName>
    </submittedName>
</protein>
<comment type="subcellular location">
    <subcellularLocation>
        <location evidence="1">Nucleus</location>
    </subcellularLocation>
</comment>
<dbReference type="InterPro" id="IPR036910">
    <property type="entry name" value="HMG_box_dom_sf"/>
</dbReference>
<evidence type="ECO:0000256" key="1">
    <source>
        <dbReference type="ARBA" id="ARBA00004123"/>
    </source>
</evidence>
<evidence type="ECO:0000256" key="2">
    <source>
        <dbReference type="ARBA" id="ARBA00023125"/>
    </source>
</evidence>
<dbReference type="PROSITE" id="PS50118">
    <property type="entry name" value="HMG_BOX_2"/>
    <property type="match status" value="2"/>
</dbReference>
<dbReference type="SMART" id="SM00398">
    <property type="entry name" value="HMG"/>
    <property type="match status" value="2"/>
</dbReference>
<evidence type="ECO:0000256" key="3">
    <source>
        <dbReference type="ARBA" id="ARBA00023242"/>
    </source>
</evidence>
<accession>A0A8B7Q546</accession>
<evidence type="ECO:0000259" key="6">
    <source>
        <dbReference type="PROSITE" id="PS50118"/>
    </source>
</evidence>
<dbReference type="AlphaFoldDB" id="A0A8B7Q546"/>
<keyword evidence="2 4" id="KW-0238">DNA-binding</keyword>
<dbReference type="PANTHER" id="PTHR46318">
    <property type="entry name" value="UPSTREAM BINDING TRANSCRIPTION FACTOR"/>
    <property type="match status" value="1"/>
</dbReference>
<dbReference type="CDD" id="cd21998">
    <property type="entry name" value="HMG-box_UBF1_rpt1-like"/>
    <property type="match status" value="1"/>
</dbReference>